<dbReference type="AlphaFoldDB" id="A0A410FVH4"/>
<accession>A0A410FVH4</accession>
<dbReference type="EMBL" id="CP034928">
    <property type="protein sequence ID" value="QAA77089.1"/>
    <property type="molecule type" value="Genomic_DNA"/>
</dbReference>
<dbReference type="Gene3D" id="2.60.40.10">
    <property type="entry name" value="Immunoglobulins"/>
    <property type="match status" value="1"/>
</dbReference>
<dbReference type="InterPro" id="IPR013783">
    <property type="entry name" value="Ig-like_fold"/>
</dbReference>
<dbReference type="InterPro" id="IPR035986">
    <property type="entry name" value="PKD_dom_sf"/>
</dbReference>
<evidence type="ECO:0008006" key="3">
    <source>
        <dbReference type="Google" id="ProtNLM"/>
    </source>
</evidence>
<reference evidence="2" key="1">
    <citation type="submission" date="2018-12" db="EMBL/GenBank/DDBJ databases">
        <title>Complete genome sequence of an uncultured bacterium of the candidate phylum Bipolaricaulota.</title>
        <authorList>
            <person name="Kadnikov V.V."/>
            <person name="Mardanov A.V."/>
            <person name="Beletsky A.V."/>
            <person name="Frank Y.A."/>
            <person name="Karnachuk O.V."/>
            <person name="Ravin N.V."/>
        </authorList>
    </citation>
    <scope>NUCLEOTIDE SEQUENCE [LARGE SCALE GENOMIC DNA]</scope>
</reference>
<name>A0A410FVH4_BIPS1</name>
<proteinExistence type="predicted"/>
<evidence type="ECO:0000313" key="1">
    <source>
        <dbReference type="EMBL" id="QAA77089.1"/>
    </source>
</evidence>
<sequence>MNWGATARTILYVQDPDSFSHSFAFDPPPGISVQVVGEQAPREEDDAWGGHLYEVEVSADETLCPGTYSVPFTVTDPDGNSDQATLTVHVVGNQPPQASPPYLQGETTVILSPTGLVRTPVVFQPINVGILTVTL</sequence>
<organism evidence="1 2">
    <name type="scientific">Bipolaricaulis sibiricus</name>
    <dbReference type="NCBI Taxonomy" id="2501609"/>
    <lineage>
        <taxon>Bacteria</taxon>
        <taxon>Candidatus Bipolaricaulota</taxon>
        <taxon>Candidatus Bipolaricaulia</taxon>
        <taxon>Candidatus Bipolaricaulales</taxon>
        <taxon>Candidatus Bipolaricaulaceae</taxon>
        <taxon>Candidatus Bipolaricaulis</taxon>
    </lineage>
</organism>
<dbReference type="KEGG" id="bih:BIP78_1323"/>
<protein>
    <recommendedName>
        <fullName evidence="3">Cadherin domain-containing protein</fullName>
    </recommendedName>
</protein>
<dbReference type="SUPFAM" id="SSF49299">
    <property type="entry name" value="PKD domain"/>
    <property type="match status" value="1"/>
</dbReference>
<evidence type="ECO:0000313" key="2">
    <source>
        <dbReference type="Proteomes" id="UP000287233"/>
    </source>
</evidence>
<gene>
    <name evidence="1" type="ORF">BIP78_1323</name>
</gene>
<dbReference type="Proteomes" id="UP000287233">
    <property type="component" value="Chromosome"/>
</dbReference>